<dbReference type="Proteomes" id="UP000504606">
    <property type="component" value="Unplaced"/>
</dbReference>
<feature type="compositionally biased region" description="Acidic residues" evidence="1">
    <location>
        <begin position="133"/>
        <end position="146"/>
    </location>
</feature>
<dbReference type="RefSeq" id="XP_026286567.1">
    <property type="nucleotide sequence ID" value="XM_026430782.2"/>
</dbReference>
<name>A0A6J1T0I5_FRAOC</name>
<reference evidence="3" key="1">
    <citation type="submission" date="2025-08" db="UniProtKB">
        <authorList>
            <consortium name="RefSeq"/>
        </authorList>
    </citation>
    <scope>IDENTIFICATION</scope>
    <source>
        <tissue evidence="3">Whole organism</tissue>
    </source>
</reference>
<gene>
    <name evidence="3" type="primary">LOC113212173</name>
</gene>
<evidence type="ECO:0000313" key="3">
    <source>
        <dbReference type="RefSeq" id="XP_026286567.1"/>
    </source>
</evidence>
<sequence length="255" mass="28352">MAASEYNDRGEDGLYKVIANLQNQNMPLESLLNANDISVEGVDITVTLGQVVQAQSICMQDLSVLPPGIRDWAVSLTNRLIAELLKFSAHPHSSLLHPRNVSDSDQSGTLHGGFIVNSCEVYEDHAAIKKEDISEDEEDSMFDDESSSTTSDTLSYSGSFTGKKHNPHLTKSVPATYVYNFRGVRCPVCYFISFRGMKCVDELVEHVTAKHRERATPEALEKLRASNTVDKIIGHGMRYCDCKKCLSYMRANNLI</sequence>
<evidence type="ECO:0000313" key="2">
    <source>
        <dbReference type="Proteomes" id="UP000504606"/>
    </source>
</evidence>
<keyword evidence="2" id="KW-1185">Reference proteome</keyword>
<dbReference type="AlphaFoldDB" id="A0A6J1T0I5"/>
<feature type="compositionally biased region" description="Low complexity" evidence="1">
    <location>
        <begin position="147"/>
        <end position="156"/>
    </location>
</feature>
<protein>
    <submittedName>
        <fullName evidence="3">Uncharacterized protein LOC113212173</fullName>
    </submittedName>
</protein>
<feature type="region of interest" description="Disordered" evidence="1">
    <location>
        <begin position="133"/>
        <end position="156"/>
    </location>
</feature>
<dbReference type="GeneID" id="113212173"/>
<organism evidence="2 3">
    <name type="scientific">Frankliniella occidentalis</name>
    <name type="common">Western flower thrips</name>
    <name type="synonym">Euthrips occidentalis</name>
    <dbReference type="NCBI Taxonomy" id="133901"/>
    <lineage>
        <taxon>Eukaryota</taxon>
        <taxon>Metazoa</taxon>
        <taxon>Ecdysozoa</taxon>
        <taxon>Arthropoda</taxon>
        <taxon>Hexapoda</taxon>
        <taxon>Insecta</taxon>
        <taxon>Pterygota</taxon>
        <taxon>Neoptera</taxon>
        <taxon>Paraneoptera</taxon>
        <taxon>Thysanoptera</taxon>
        <taxon>Terebrantia</taxon>
        <taxon>Thripoidea</taxon>
        <taxon>Thripidae</taxon>
        <taxon>Frankliniella</taxon>
    </lineage>
</organism>
<dbReference type="KEGG" id="foc:113212173"/>
<evidence type="ECO:0000256" key="1">
    <source>
        <dbReference type="SAM" id="MobiDB-lite"/>
    </source>
</evidence>
<proteinExistence type="predicted"/>
<accession>A0A6J1T0I5</accession>